<organism evidence="1 2">
    <name type="scientific">Agromyces tropicus</name>
    <dbReference type="NCBI Taxonomy" id="555371"/>
    <lineage>
        <taxon>Bacteria</taxon>
        <taxon>Bacillati</taxon>
        <taxon>Actinomycetota</taxon>
        <taxon>Actinomycetes</taxon>
        <taxon>Micrococcales</taxon>
        <taxon>Microbacteriaceae</taxon>
        <taxon>Agromyces</taxon>
    </lineage>
</organism>
<dbReference type="Proteomes" id="UP001501196">
    <property type="component" value="Unassembled WGS sequence"/>
</dbReference>
<evidence type="ECO:0000313" key="2">
    <source>
        <dbReference type="Proteomes" id="UP001501196"/>
    </source>
</evidence>
<proteinExistence type="predicted"/>
<sequence>MSDMSTQTSAPRTRRPKVSTVVILGVLALAAVLATIEWLVTGDLSAVFEGIENGLTGQQARRHL</sequence>
<evidence type="ECO:0000313" key="1">
    <source>
        <dbReference type="EMBL" id="GAA2028008.1"/>
    </source>
</evidence>
<accession>A0ABN2U452</accession>
<evidence type="ECO:0008006" key="3">
    <source>
        <dbReference type="Google" id="ProtNLM"/>
    </source>
</evidence>
<protein>
    <recommendedName>
        <fullName evidence="3">Iron ABC transporter permease</fullName>
    </recommendedName>
</protein>
<name>A0ABN2U452_9MICO</name>
<dbReference type="EMBL" id="BAAAPW010000001">
    <property type="protein sequence ID" value="GAA2028008.1"/>
    <property type="molecule type" value="Genomic_DNA"/>
</dbReference>
<reference evidence="1 2" key="1">
    <citation type="journal article" date="2019" name="Int. J. Syst. Evol. Microbiol.">
        <title>The Global Catalogue of Microorganisms (GCM) 10K type strain sequencing project: providing services to taxonomists for standard genome sequencing and annotation.</title>
        <authorList>
            <consortium name="The Broad Institute Genomics Platform"/>
            <consortium name="The Broad Institute Genome Sequencing Center for Infectious Disease"/>
            <person name="Wu L."/>
            <person name="Ma J."/>
        </authorList>
    </citation>
    <scope>NUCLEOTIDE SEQUENCE [LARGE SCALE GENOMIC DNA]</scope>
    <source>
        <strain evidence="1 2">JCM 15672</strain>
    </source>
</reference>
<keyword evidence="2" id="KW-1185">Reference proteome</keyword>
<gene>
    <name evidence="1" type="ORF">GCM10009819_09390</name>
</gene>
<comment type="caution">
    <text evidence="1">The sequence shown here is derived from an EMBL/GenBank/DDBJ whole genome shotgun (WGS) entry which is preliminary data.</text>
</comment>